<evidence type="ECO:0000259" key="1">
    <source>
        <dbReference type="Pfam" id="PF12274"/>
    </source>
</evidence>
<comment type="caution">
    <text evidence="3">The sequence shown here is derived from an EMBL/GenBank/DDBJ whole genome shotgun (WGS) entry which is preliminary data.</text>
</comment>
<dbReference type="EMBL" id="PQIB02000012">
    <property type="protein sequence ID" value="RLM78555.1"/>
    <property type="molecule type" value="Genomic_DNA"/>
</dbReference>
<reference evidence="4" key="1">
    <citation type="journal article" date="2019" name="Nat. Commun.">
        <title>The genome of broomcorn millet.</title>
        <authorList>
            <person name="Zou C."/>
            <person name="Miki D."/>
            <person name="Li D."/>
            <person name="Tang Q."/>
            <person name="Xiao L."/>
            <person name="Rajput S."/>
            <person name="Deng P."/>
            <person name="Jia W."/>
            <person name="Huang R."/>
            <person name="Zhang M."/>
            <person name="Sun Y."/>
            <person name="Hu J."/>
            <person name="Fu X."/>
            <person name="Schnable P.S."/>
            <person name="Li F."/>
            <person name="Zhang H."/>
            <person name="Feng B."/>
            <person name="Zhu X."/>
            <person name="Liu R."/>
            <person name="Schnable J.C."/>
            <person name="Zhu J.-K."/>
            <person name="Zhang H."/>
        </authorList>
    </citation>
    <scope>NUCLEOTIDE SEQUENCE [LARGE SCALE GENOMIC DNA]</scope>
</reference>
<evidence type="ECO:0000313" key="3">
    <source>
        <dbReference type="EMBL" id="RLM78555.1"/>
    </source>
</evidence>
<keyword evidence="4" id="KW-1185">Reference proteome</keyword>
<dbReference type="Pfam" id="PF12274">
    <property type="entry name" value="DUF3615"/>
    <property type="match status" value="1"/>
</dbReference>
<dbReference type="PANTHER" id="PTHR33120">
    <property type="entry name" value="EXPRESSED PROTEIN-RELATED"/>
    <property type="match status" value="1"/>
</dbReference>
<proteinExistence type="predicted"/>
<dbReference type="AlphaFoldDB" id="A0A3L6QFN8"/>
<evidence type="ECO:0000259" key="2">
    <source>
        <dbReference type="Pfam" id="PF20235"/>
    </source>
</evidence>
<name>A0A3L6QFN8_PANMI</name>
<sequence length="338" mass="37674">MTKTKEAAAIARGELLSEIVAVAGDVPSPPQRRTFAERSLDGLITFLTSYFCYLPAWDALRYLCLAKADLLVAVRLVEFDRCYRDEDGFCIRSYKAKAALKYAALSARHPNVDDFCTSSLLVASRLKAITQIVQADRSRGLSTEEIHWLSRTLKKPHELHKLDNQMILAAERVHSCHSDASGDKRVGSQKSFVDFRCPFTHVNFFASPKGGSGLELFFAEFNNDDDDHSFCCIVSNKSIHVRCCYCEYEGIRIVHPDENYCGGDIDFTKMACGEHDIANEIIFGGGKLANSSVGMCGEDYIYLDPTRDTKLVKSMNLTAARANASWSDIQKIAQTYVS</sequence>
<protein>
    <submittedName>
        <fullName evidence="3">Uncharacterized protein</fullName>
    </submittedName>
</protein>
<evidence type="ECO:0000313" key="4">
    <source>
        <dbReference type="Proteomes" id="UP000275267"/>
    </source>
</evidence>
<dbReference type="Pfam" id="PF20235">
    <property type="entry name" value="PIR2-like_helical"/>
    <property type="match status" value="1"/>
</dbReference>
<dbReference type="OrthoDB" id="696041at2759"/>
<accession>A0A3L6QFN8</accession>
<dbReference type="Proteomes" id="UP000275267">
    <property type="component" value="Unassembled WGS sequence"/>
</dbReference>
<dbReference type="PANTHER" id="PTHR33120:SF16">
    <property type="entry name" value="PIR2-LIKE HELICAL DOMAIN-CONTAINING PROTEIN"/>
    <property type="match status" value="1"/>
</dbReference>
<dbReference type="InterPro" id="IPR046527">
    <property type="entry name" value="PIR2-like_helical"/>
</dbReference>
<gene>
    <name evidence="3" type="ORF">C2845_PM12G04010</name>
</gene>
<organism evidence="3 4">
    <name type="scientific">Panicum miliaceum</name>
    <name type="common">Proso millet</name>
    <name type="synonym">Broomcorn millet</name>
    <dbReference type="NCBI Taxonomy" id="4540"/>
    <lineage>
        <taxon>Eukaryota</taxon>
        <taxon>Viridiplantae</taxon>
        <taxon>Streptophyta</taxon>
        <taxon>Embryophyta</taxon>
        <taxon>Tracheophyta</taxon>
        <taxon>Spermatophyta</taxon>
        <taxon>Magnoliopsida</taxon>
        <taxon>Liliopsida</taxon>
        <taxon>Poales</taxon>
        <taxon>Poaceae</taxon>
        <taxon>PACMAD clade</taxon>
        <taxon>Panicoideae</taxon>
        <taxon>Panicodae</taxon>
        <taxon>Paniceae</taxon>
        <taxon>Panicinae</taxon>
        <taxon>Panicum</taxon>
        <taxon>Panicum sect. Panicum</taxon>
    </lineage>
</organism>
<feature type="domain" description="DUF3615" evidence="1">
    <location>
        <begin position="186"/>
        <end position="256"/>
    </location>
</feature>
<feature type="domain" description="PIR2-like helical" evidence="2">
    <location>
        <begin position="22"/>
        <end position="78"/>
    </location>
</feature>
<dbReference type="InterPro" id="IPR022059">
    <property type="entry name" value="DUF3615"/>
</dbReference>